<dbReference type="Proteomes" id="UP001153709">
    <property type="component" value="Chromosome 1"/>
</dbReference>
<evidence type="ECO:0000259" key="1">
    <source>
        <dbReference type="Pfam" id="PF10545"/>
    </source>
</evidence>
<dbReference type="Pfam" id="PF10545">
    <property type="entry name" value="MADF_DNA_bdg"/>
    <property type="match status" value="1"/>
</dbReference>
<feature type="domain" description="MADF" evidence="1">
    <location>
        <begin position="73"/>
        <end position="124"/>
    </location>
</feature>
<reference evidence="2" key="1">
    <citation type="submission" date="2022-01" db="EMBL/GenBank/DDBJ databases">
        <authorList>
            <person name="King R."/>
        </authorList>
    </citation>
    <scope>NUCLEOTIDE SEQUENCE</scope>
</reference>
<proteinExistence type="predicted"/>
<gene>
    <name evidence="2" type="ORF">DIABBA_LOCUS1908</name>
</gene>
<organism evidence="2 3">
    <name type="scientific">Diabrotica balteata</name>
    <name type="common">Banded cucumber beetle</name>
    <dbReference type="NCBI Taxonomy" id="107213"/>
    <lineage>
        <taxon>Eukaryota</taxon>
        <taxon>Metazoa</taxon>
        <taxon>Ecdysozoa</taxon>
        <taxon>Arthropoda</taxon>
        <taxon>Hexapoda</taxon>
        <taxon>Insecta</taxon>
        <taxon>Pterygota</taxon>
        <taxon>Neoptera</taxon>
        <taxon>Endopterygota</taxon>
        <taxon>Coleoptera</taxon>
        <taxon>Polyphaga</taxon>
        <taxon>Cucujiformia</taxon>
        <taxon>Chrysomeloidea</taxon>
        <taxon>Chrysomelidae</taxon>
        <taxon>Galerucinae</taxon>
        <taxon>Diabroticina</taxon>
        <taxon>Diabroticites</taxon>
        <taxon>Diabrotica</taxon>
    </lineage>
</organism>
<dbReference type="InterPro" id="IPR006578">
    <property type="entry name" value="MADF-dom"/>
</dbReference>
<dbReference type="SMART" id="SM00595">
    <property type="entry name" value="MADF"/>
    <property type="match status" value="1"/>
</dbReference>
<dbReference type="OrthoDB" id="6603924at2759"/>
<sequence>MEVKQEVDENIICKTEIHNNDVENSQLDIYKIEIKEEPKIENAGDIFDHLDLKEYPAKTEIDEDKFVPVEEKQTNETEEEYRKRWRNLRECYRRALKARKSKSGQADIKIKTRLRRLEKQMSFMQPFLADQE</sequence>
<dbReference type="EMBL" id="OU898276">
    <property type="protein sequence ID" value="CAG9827958.1"/>
    <property type="molecule type" value="Genomic_DNA"/>
</dbReference>
<accession>A0A9N9SRH4</accession>
<keyword evidence="3" id="KW-1185">Reference proteome</keyword>
<dbReference type="AlphaFoldDB" id="A0A9N9SRH4"/>
<name>A0A9N9SRH4_DIABA</name>
<protein>
    <recommendedName>
        <fullName evidence="1">MADF domain-containing protein</fullName>
    </recommendedName>
</protein>
<evidence type="ECO:0000313" key="3">
    <source>
        <dbReference type="Proteomes" id="UP001153709"/>
    </source>
</evidence>
<evidence type="ECO:0000313" key="2">
    <source>
        <dbReference type="EMBL" id="CAG9827958.1"/>
    </source>
</evidence>